<protein>
    <submittedName>
        <fullName evidence="1">Uncharacterized protein</fullName>
    </submittedName>
</protein>
<accession>A0A193GC38</accession>
<evidence type="ECO:0000313" key="1">
    <source>
        <dbReference type="EMBL" id="ANN77390.1"/>
    </source>
</evidence>
<organism evidence="1 2">
    <name type="scientific">Bordetella flabilis</name>
    <dbReference type="NCBI Taxonomy" id="463014"/>
    <lineage>
        <taxon>Bacteria</taxon>
        <taxon>Pseudomonadati</taxon>
        <taxon>Pseudomonadota</taxon>
        <taxon>Betaproteobacteria</taxon>
        <taxon>Burkholderiales</taxon>
        <taxon>Alcaligenaceae</taxon>
        <taxon>Bordetella</taxon>
    </lineage>
</organism>
<evidence type="ECO:0000313" key="2">
    <source>
        <dbReference type="Proteomes" id="UP000091926"/>
    </source>
</evidence>
<dbReference type="OrthoDB" id="8637072at2"/>
<dbReference type="AlphaFoldDB" id="A0A193GC38"/>
<dbReference type="KEGG" id="bfz:BAU07_10025"/>
<dbReference type="EMBL" id="CP016172">
    <property type="protein sequence ID" value="ANN77390.1"/>
    <property type="molecule type" value="Genomic_DNA"/>
</dbReference>
<reference evidence="1 2" key="1">
    <citation type="submission" date="2016-06" db="EMBL/GenBank/DDBJ databases">
        <title>Complete genome sequences of Bordetella bronchialis and Bordetella flabilis.</title>
        <authorList>
            <person name="LiPuma J.J."/>
            <person name="Spilker T."/>
        </authorList>
    </citation>
    <scope>NUCLEOTIDE SEQUENCE [LARGE SCALE GENOMIC DNA]</scope>
    <source>
        <strain evidence="1 2">AU10664</strain>
    </source>
</reference>
<dbReference type="Proteomes" id="UP000091926">
    <property type="component" value="Chromosome"/>
</dbReference>
<gene>
    <name evidence="1" type="ORF">BAU07_10025</name>
</gene>
<sequence length="105" mass="11641">MVLARYYEIQGSDCRAMRAPPVAITTRPLLGKLVVNTISELATQPAKCRHVKVPVTQVVYHPDAQRGQDVVAWRVYFQSRELGTRSVQGTVTVVPGKPVRAMPAR</sequence>
<proteinExistence type="predicted"/>
<keyword evidence="2" id="KW-1185">Reference proteome</keyword>
<name>A0A193GC38_9BORD</name>
<dbReference type="RefSeq" id="WP_066656868.1">
    <property type="nucleotide sequence ID" value="NZ_CBCSCL010000005.1"/>
</dbReference>